<dbReference type="Pfam" id="PF00004">
    <property type="entry name" value="AAA"/>
    <property type="match status" value="1"/>
</dbReference>
<feature type="region of interest" description="Disordered" evidence="1">
    <location>
        <begin position="78"/>
        <end position="147"/>
    </location>
</feature>
<dbReference type="Proteomes" id="UP000800092">
    <property type="component" value="Unassembled WGS sequence"/>
</dbReference>
<dbReference type="AlphaFoldDB" id="A0A6A6H6X5"/>
<feature type="region of interest" description="Disordered" evidence="1">
    <location>
        <begin position="212"/>
        <end position="242"/>
    </location>
</feature>
<feature type="compositionally biased region" description="Low complexity" evidence="1">
    <location>
        <begin position="104"/>
        <end position="118"/>
    </location>
</feature>
<dbReference type="GO" id="GO:0016887">
    <property type="term" value="F:ATP hydrolysis activity"/>
    <property type="evidence" value="ECO:0007669"/>
    <property type="project" value="InterPro"/>
</dbReference>
<evidence type="ECO:0000256" key="1">
    <source>
        <dbReference type="SAM" id="MobiDB-lite"/>
    </source>
</evidence>
<dbReference type="GO" id="GO:0005524">
    <property type="term" value="F:ATP binding"/>
    <property type="evidence" value="ECO:0007669"/>
    <property type="project" value="InterPro"/>
</dbReference>
<dbReference type="OrthoDB" id="2195431at2759"/>
<accession>A0A6A6H6X5</accession>
<dbReference type="GO" id="GO:0005634">
    <property type="term" value="C:nucleus"/>
    <property type="evidence" value="ECO:0007669"/>
    <property type="project" value="TreeGrafter"/>
</dbReference>
<feature type="region of interest" description="Disordered" evidence="1">
    <location>
        <begin position="888"/>
        <end position="907"/>
    </location>
</feature>
<dbReference type="Gene3D" id="3.40.50.300">
    <property type="entry name" value="P-loop containing nucleotide triphosphate hydrolases"/>
    <property type="match status" value="1"/>
</dbReference>
<dbReference type="SUPFAM" id="SSF52540">
    <property type="entry name" value="P-loop containing nucleoside triphosphate hydrolases"/>
    <property type="match status" value="1"/>
</dbReference>
<organism evidence="3 4">
    <name type="scientific">Viridothelium virens</name>
    <name type="common">Speckled blister lichen</name>
    <name type="synonym">Trypethelium virens</name>
    <dbReference type="NCBI Taxonomy" id="1048519"/>
    <lineage>
        <taxon>Eukaryota</taxon>
        <taxon>Fungi</taxon>
        <taxon>Dikarya</taxon>
        <taxon>Ascomycota</taxon>
        <taxon>Pezizomycotina</taxon>
        <taxon>Dothideomycetes</taxon>
        <taxon>Dothideomycetes incertae sedis</taxon>
        <taxon>Trypetheliales</taxon>
        <taxon>Trypetheliaceae</taxon>
        <taxon>Viridothelium</taxon>
    </lineage>
</organism>
<evidence type="ECO:0000313" key="4">
    <source>
        <dbReference type="Proteomes" id="UP000800092"/>
    </source>
</evidence>
<sequence length="1110" mass="122193">MSWPSSQPLPSSFDPALHLHSDFEGAELTGLNQTFSDDIEAGLVQHRELAADKVEKRIVIQHRSWDLQDTFRSDEDHQIDTPVKVHARRNSSVRGPGLDHCDSLSESSVMPFMSSSPISYPPTSSPNQESPRKKRRLDSWRDPLADINGNKRETTVAGFVCEDSDDESELAEVKAAFAKRRQPHLDENGEKLVNSTILLEGEEQTILAQDDDSPTLALPAGNVNPEPSPPGSHTPQRQRKPITVRTCSGRSKYIGERHAAARRAYEQVIADRSSAVEGHARKSYYGINIHELLDQEGESSEPRKETAALEQAHISIETPVSANGKTKKTLMWTEKYRARKFTDLVGDERTHRSVLRWLKAWDPIVFPGSTRPKSQTKKGREDKDDEYPHRKILLLTGPPGLGKTTLAHVCARQAGYEVSEINASDERSKHVVKNRIQTMVGNENVRSVSTKTSNGKVEKAVRPLCIVVDEVDGVVTGNSEGGGEGGFIRALIDLVQLDQKNIQRKSTTNASNAPRRKRKGDDFYLQRPIILVCNDVYHASLRPIRQSGLAEVIHVRKPPLNMIISRTQSIFEKEGIPCDGDAARRLCEATWGVSSRKDGGAGSSTGEGDIRGIMVIGEWVASKLRASCRTMASETRLTRLWIEDHILSSLTQDGAIARSLGRGNAKDIVDRVFLEGGGFPKNMPSVQINASANGSPGLIGVAETAKKRVMERLQKMVDTCGDVDRVATDCFTSYPTAPFQDDNFLSKPTAAYDWLHFHESLSSAVYSSQEWELQPYLSSTILAFHHLFASPARHGSWGTSTKDKTNTATTEDDLTAQDPSIHLYSGPGAPHAASESHRQTADLLTTIQSSLTPPLTRLFRSLDTIATELAPYLTRMLAPNITPVIINTNHGPTTDKSSSSTASVRRASEKECVARAVNAMRATGVSFLRSRLEPEDPGPSGATTAAGRTNANGGWIFRMEPAIDALATYETGGKAMVEKAGAVRYAVRQVLDSEWRKEEKRVEEERRRARWTAGGVEGVDGAVLSVEEREGEKEVVKGKEKVLALKRDFFGRLVSERPPAPGSDAGSGRASKKQKKEVGSDEERVWVSFHEGFSNAVRKPITIEELMRGL</sequence>
<feature type="region of interest" description="Disordered" evidence="1">
    <location>
        <begin position="793"/>
        <end position="819"/>
    </location>
</feature>
<proteinExistence type="predicted"/>
<feature type="region of interest" description="Disordered" evidence="1">
    <location>
        <begin position="368"/>
        <end position="387"/>
    </location>
</feature>
<protein>
    <recommendedName>
        <fullName evidence="2">AAA+ ATPase domain-containing protein</fullName>
    </recommendedName>
</protein>
<dbReference type="EMBL" id="ML991805">
    <property type="protein sequence ID" value="KAF2233629.1"/>
    <property type="molecule type" value="Genomic_DNA"/>
</dbReference>
<dbReference type="CDD" id="cd00009">
    <property type="entry name" value="AAA"/>
    <property type="match status" value="1"/>
</dbReference>
<feature type="region of interest" description="Disordered" evidence="1">
    <location>
        <begin position="928"/>
        <end position="949"/>
    </location>
</feature>
<dbReference type="SMART" id="SM00382">
    <property type="entry name" value="AAA"/>
    <property type="match status" value="1"/>
</dbReference>
<dbReference type="PANTHER" id="PTHR23389">
    <property type="entry name" value="CHROMOSOME TRANSMISSION FIDELITY FACTOR 18"/>
    <property type="match status" value="1"/>
</dbReference>
<evidence type="ECO:0000259" key="2">
    <source>
        <dbReference type="SMART" id="SM00382"/>
    </source>
</evidence>
<dbReference type="PANTHER" id="PTHR23389:SF3">
    <property type="entry name" value="CHROMOSOME TRANSMISSION FIDELITY PROTEIN 18 HOMOLOG"/>
    <property type="match status" value="1"/>
</dbReference>
<dbReference type="InterPro" id="IPR003593">
    <property type="entry name" value="AAA+_ATPase"/>
</dbReference>
<evidence type="ECO:0000313" key="3">
    <source>
        <dbReference type="EMBL" id="KAF2233629.1"/>
    </source>
</evidence>
<gene>
    <name evidence="3" type="ORF">EV356DRAFT_486660</name>
</gene>
<feature type="compositionally biased region" description="Basic and acidic residues" evidence="1">
    <location>
        <begin position="137"/>
        <end position="147"/>
    </location>
</feature>
<dbReference type="GO" id="GO:0003677">
    <property type="term" value="F:DNA binding"/>
    <property type="evidence" value="ECO:0007669"/>
    <property type="project" value="TreeGrafter"/>
</dbReference>
<feature type="region of interest" description="Disordered" evidence="1">
    <location>
        <begin position="1054"/>
        <end position="1082"/>
    </location>
</feature>
<feature type="compositionally biased region" description="Basic and acidic residues" evidence="1">
    <location>
        <begin position="378"/>
        <end position="387"/>
    </location>
</feature>
<dbReference type="InterPro" id="IPR027417">
    <property type="entry name" value="P-loop_NTPase"/>
</dbReference>
<feature type="domain" description="AAA+ ATPase" evidence="2">
    <location>
        <begin position="389"/>
        <end position="559"/>
    </location>
</feature>
<name>A0A6A6H6X5_VIRVR</name>
<dbReference type="InterPro" id="IPR003959">
    <property type="entry name" value="ATPase_AAA_core"/>
</dbReference>
<keyword evidence="4" id="KW-1185">Reference proteome</keyword>
<reference evidence="3" key="1">
    <citation type="journal article" date="2020" name="Stud. Mycol.">
        <title>101 Dothideomycetes genomes: a test case for predicting lifestyles and emergence of pathogens.</title>
        <authorList>
            <person name="Haridas S."/>
            <person name="Albert R."/>
            <person name="Binder M."/>
            <person name="Bloem J."/>
            <person name="Labutti K."/>
            <person name="Salamov A."/>
            <person name="Andreopoulos B."/>
            <person name="Baker S."/>
            <person name="Barry K."/>
            <person name="Bills G."/>
            <person name="Bluhm B."/>
            <person name="Cannon C."/>
            <person name="Castanera R."/>
            <person name="Culley D."/>
            <person name="Daum C."/>
            <person name="Ezra D."/>
            <person name="Gonzalez J."/>
            <person name="Henrissat B."/>
            <person name="Kuo A."/>
            <person name="Liang C."/>
            <person name="Lipzen A."/>
            <person name="Lutzoni F."/>
            <person name="Magnuson J."/>
            <person name="Mondo S."/>
            <person name="Nolan M."/>
            <person name="Ohm R."/>
            <person name="Pangilinan J."/>
            <person name="Park H.-J."/>
            <person name="Ramirez L."/>
            <person name="Alfaro M."/>
            <person name="Sun H."/>
            <person name="Tritt A."/>
            <person name="Yoshinaga Y."/>
            <person name="Zwiers L.-H."/>
            <person name="Turgeon B."/>
            <person name="Goodwin S."/>
            <person name="Spatafora J."/>
            <person name="Crous P."/>
            <person name="Grigoriev I."/>
        </authorList>
    </citation>
    <scope>NUCLEOTIDE SEQUENCE</scope>
    <source>
        <strain evidence="3">Tuck. ex Michener</strain>
    </source>
</reference>